<reference evidence="1 2" key="1">
    <citation type="submission" date="2019-06" db="EMBL/GenBank/DDBJ databases">
        <title>A chromosomal-level reference genome of Carpinus fangiana (Coryloideae, Betulaceae).</title>
        <authorList>
            <person name="Yang X."/>
            <person name="Wang Z."/>
            <person name="Zhang L."/>
            <person name="Hao G."/>
            <person name="Liu J."/>
            <person name="Yang Y."/>
        </authorList>
    </citation>
    <scope>NUCLEOTIDE SEQUENCE [LARGE SCALE GENOMIC DNA]</scope>
    <source>
        <strain evidence="1">Cfa_2016G</strain>
        <tissue evidence="1">Leaf</tissue>
    </source>
</reference>
<evidence type="ECO:0000313" key="2">
    <source>
        <dbReference type="Proteomes" id="UP000327013"/>
    </source>
</evidence>
<protein>
    <submittedName>
        <fullName evidence="1">Uncharacterized protein</fullName>
    </submittedName>
</protein>
<dbReference type="AlphaFoldDB" id="A0A5N6QQ25"/>
<sequence length="159" mass="16663">MRLLRQLHLKMDRVLRGLGSFGSDLSHFVESGIGVDLGVGRIVDPGRGGDSKAIDVGSGVVSAGRPFVEGAKSPPSPVVSKEVLPVIKEKDPTMEVGSSVPTISMPVIPPGIVPSLPEDKQGVQSPVAVVLPSMQYAAGNWTTQYAFKEFRPTIFGAAG</sequence>
<keyword evidence="2" id="KW-1185">Reference proteome</keyword>
<proteinExistence type="predicted"/>
<name>A0A5N6QQ25_9ROSI</name>
<dbReference type="Proteomes" id="UP000327013">
    <property type="component" value="Chromosome 2"/>
</dbReference>
<gene>
    <name evidence="1" type="ORF">FH972_005705</name>
</gene>
<evidence type="ECO:0000313" key="1">
    <source>
        <dbReference type="EMBL" id="KAE8009257.1"/>
    </source>
</evidence>
<dbReference type="EMBL" id="CM017322">
    <property type="protein sequence ID" value="KAE8009257.1"/>
    <property type="molecule type" value="Genomic_DNA"/>
</dbReference>
<organism evidence="1 2">
    <name type="scientific">Carpinus fangiana</name>
    <dbReference type="NCBI Taxonomy" id="176857"/>
    <lineage>
        <taxon>Eukaryota</taxon>
        <taxon>Viridiplantae</taxon>
        <taxon>Streptophyta</taxon>
        <taxon>Embryophyta</taxon>
        <taxon>Tracheophyta</taxon>
        <taxon>Spermatophyta</taxon>
        <taxon>Magnoliopsida</taxon>
        <taxon>eudicotyledons</taxon>
        <taxon>Gunneridae</taxon>
        <taxon>Pentapetalae</taxon>
        <taxon>rosids</taxon>
        <taxon>fabids</taxon>
        <taxon>Fagales</taxon>
        <taxon>Betulaceae</taxon>
        <taxon>Carpinus</taxon>
    </lineage>
</organism>
<accession>A0A5N6QQ25</accession>